<reference evidence="2 3" key="1">
    <citation type="journal article" date="2015" name="Genome Announc.">
        <title>Draft Genome Sequences of Marine Isolates of Thalassomonas viridans and Thalassomonas actiniarum.</title>
        <authorList>
            <person name="Olonade I."/>
            <person name="van Zyl L.J."/>
            <person name="Trindade M."/>
        </authorList>
    </citation>
    <scope>NUCLEOTIDE SEQUENCE [LARGE SCALE GENOMIC DNA]</scope>
    <source>
        <strain evidence="2 3">A5K-106</strain>
    </source>
</reference>
<evidence type="ECO:0000313" key="3">
    <source>
        <dbReference type="Proteomes" id="UP000032568"/>
    </source>
</evidence>
<sequence>MHYREKYALIRERWDKEDSLLLLRTGIFLTLNSVLLAAAQLNNSGDFKIFIIAFAIVFSSLWLITSLHAYRIIKRLYQKCHRLMPNEIKGIYKVKVWIRPNTVFCVLSPVLVLLAWGGYALFLHDESGIDTGQSRERVSFGNYALAMCMASVFDDERVKADLNLAGDKIKAGSNISADGYTALEQLVGEQLVKNFPASQGGQMQSLKCLELLHLSRLELLYQKYDPCLNQAARSNADGDLNQCH</sequence>
<dbReference type="Gene3D" id="1.20.120.1620">
    <property type="match status" value="1"/>
</dbReference>
<feature type="transmembrane region" description="Helical" evidence="1">
    <location>
        <begin position="47"/>
        <end position="70"/>
    </location>
</feature>
<protein>
    <submittedName>
        <fullName evidence="2">Uncharacterized protein</fullName>
    </submittedName>
</protein>
<proteinExistence type="predicted"/>
<gene>
    <name evidence="2" type="ORF">SG35_018125</name>
</gene>
<accession>A0AAE9YK37</accession>
<evidence type="ECO:0000313" key="2">
    <source>
        <dbReference type="EMBL" id="WDD97249.1"/>
    </source>
</evidence>
<dbReference type="AlphaFoldDB" id="A0AAE9YK37"/>
<feature type="transmembrane region" description="Helical" evidence="1">
    <location>
        <begin position="21"/>
        <end position="41"/>
    </location>
</feature>
<organism evidence="2 3">
    <name type="scientific">Thalassomonas actiniarum</name>
    <dbReference type="NCBI Taxonomy" id="485447"/>
    <lineage>
        <taxon>Bacteria</taxon>
        <taxon>Pseudomonadati</taxon>
        <taxon>Pseudomonadota</taxon>
        <taxon>Gammaproteobacteria</taxon>
        <taxon>Alteromonadales</taxon>
        <taxon>Colwelliaceae</taxon>
        <taxon>Thalassomonas</taxon>
    </lineage>
</organism>
<keyword evidence="1" id="KW-1133">Transmembrane helix</keyword>
<evidence type="ECO:0000256" key="1">
    <source>
        <dbReference type="SAM" id="Phobius"/>
    </source>
</evidence>
<keyword evidence="1" id="KW-0472">Membrane</keyword>
<reference evidence="2 3" key="2">
    <citation type="journal article" date="2022" name="Mar. Drugs">
        <title>Bioassay-Guided Fractionation Leads to the Detection of Cholic Acid Generated by the Rare Thalassomonas sp.</title>
        <authorList>
            <person name="Pheiffer F."/>
            <person name="Schneider Y.K."/>
            <person name="Hansen E.H."/>
            <person name="Andersen J.H."/>
            <person name="Isaksson J."/>
            <person name="Busche T."/>
            <person name="R C."/>
            <person name="Kalinowski J."/>
            <person name="Zyl L.V."/>
            <person name="Trindade M."/>
        </authorList>
    </citation>
    <scope>NUCLEOTIDE SEQUENCE [LARGE SCALE GENOMIC DNA]</scope>
    <source>
        <strain evidence="2 3">A5K-106</strain>
    </source>
</reference>
<dbReference type="RefSeq" id="WP_044836036.1">
    <property type="nucleotide sequence ID" value="NZ_CP059735.1"/>
</dbReference>
<feature type="transmembrane region" description="Helical" evidence="1">
    <location>
        <begin position="103"/>
        <end position="122"/>
    </location>
</feature>
<keyword evidence="1" id="KW-0812">Transmembrane</keyword>
<keyword evidence="3" id="KW-1185">Reference proteome</keyword>
<dbReference type="InterPro" id="IPR038314">
    <property type="entry name" value="T6SS_sf"/>
</dbReference>
<name>A0AAE9YK37_9GAMM</name>
<dbReference type="KEGG" id="tact:SG35_018125"/>
<dbReference type="Proteomes" id="UP000032568">
    <property type="component" value="Chromosome"/>
</dbReference>
<dbReference type="EMBL" id="CP059735">
    <property type="protein sequence ID" value="WDD97249.1"/>
    <property type="molecule type" value="Genomic_DNA"/>
</dbReference>